<dbReference type="SUPFAM" id="SSF88659">
    <property type="entry name" value="Sigma3 and sigma4 domains of RNA polymerase sigma factors"/>
    <property type="match status" value="1"/>
</dbReference>
<evidence type="ECO:0008006" key="3">
    <source>
        <dbReference type="Google" id="ProtNLM"/>
    </source>
</evidence>
<organism evidence="1 2">
    <name type="scientific">Microbacterium panaciterrae</name>
    <dbReference type="NCBI Taxonomy" id="985759"/>
    <lineage>
        <taxon>Bacteria</taxon>
        <taxon>Bacillati</taxon>
        <taxon>Actinomycetota</taxon>
        <taxon>Actinomycetes</taxon>
        <taxon>Micrococcales</taxon>
        <taxon>Microbacteriaceae</taxon>
        <taxon>Microbacterium</taxon>
    </lineage>
</organism>
<sequence length="243" mass="26913">MSSAIQATPLMTRLNLEWSHTLVDREHEFGALGVRVCGELFDEVRAIRGSAQDRALYELLALTRDGDKTAERLLVQVLLPVAQRMAHRVRALSEFDRVDRVGLAIGKAWEMIHLFTEKKMHLREKVFSNLTMGLVGLLAPAKTKNDELIGDRTSPVSDEVLEAVTGVWQEPAPALEVLALRLFAWARRAGVLTGDEIALLARVAIEEERQTDIAVELGVTVDCVNARVARARRKLKAAFVATG</sequence>
<name>A0ABP8PP13_9MICO</name>
<evidence type="ECO:0000313" key="2">
    <source>
        <dbReference type="Proteomes" id="UP001500731"/>
    </source>
</evidence>
<accession>A0ABP8PP13</accession>
<proteinExistence type="predicted"/>
<dbReference type="InterPro" id="IPR013324">
    <property type="entry name" value="RNA_pol_sigma_r3/r4-like"/>
</dbReference>
<comment type="caution">
    <text evidence="1">The sequence shown here is derived from an EMBL/GenBank/DDBJ whole genome shotgun (WGS) entry which is preliminary data.</text>
</comment>
<reference evidence="2" key="1">
    <citation type="journal article" date="2019" name="Int. J. Syst. Evol. Microbiol.">
        <title>The Global Catalogue of Microorganisms (GCM) 10K type strain sequencing project: providing services to taxonomists for standard genome sequencing and annotation.</title>
        <authorList>
            <consortium name="The Broad Institute Genomics Platform"/>
            <consortium name="The Broad Institute Genome Sequencing Center for Infectious Disease"/>
            <person name="Wu L."/>
            <person name="Ma J."/>
        </authorList>
    </citation>
    <scope>NUCLEOTIDE SEQUENCE [LARGE SCALE GENOMIC DNA]</scope>
    <source>
        <strain evidence="2">JCM 17839</strain>
    </source>
</reference>
<evidence type="ECO:0000313" key="1">
    <source>
        <dbReference type="EMBL" id="GAA4489060.1"/>
    </source>
</evidence>
<gene>
    <name evidence="1" type="ORF">GCM10023171_29490</name>
</gene>
<dbReference type="EMBL" id="BAABGP010000020">
    <property type="protein sequence ID" value="GAA4489060.1"/>
    <property type="molecule type" value="Genomic_DNA"/>
</dbReference>
<dbReference type="Proteomes" id="UP001500731">
    <property type="component" value="Unassembled WGS sequence"/>
</dbReference>
<keyword evidence="2" id="KW-1185">Reference proteome</keyword>
<protein>
    <recommendedName>
        <fullName evidence="3">Sigma-70 family RNA polymerase sigma factor</fullName>
    </recommendedName>
</protein>